<dbReference type="PANTHER" id="PTHR46880">
    <property type="entry name" value="RAS-ASSOCIATING DOMAIN-CONTAINING PROTEIN"/>
    <property type="match status" value="1"/>
</dbReference>
<dbReference type="InterPro" id="IPR012337">
    <property type="entry name" value="RNaseH-like_sf"/>
</dbReference>
<organism evidence="1 2">
    <name type="scientific">Synaphobranchus kaupii</name>
    <name type="common">Kaup's arrowtooth eel</name>
    <dbReference type="NCBI Taxonomy" id="118154"/>
    <lineage>
        <taxon>Eukaryota</taxon>
        <taxon>Metazoa</taxon>
        <taxon>Chordata</taxon>
        <taxon>Craniata</taxon>
        <taxon>Vertebrata</taxon>
        <taxon>Euteleostomi</taxon>
        <taxon>Actinopterygii</taxon>
        <taxon>Neopterygii</taxon>
        <taxon>Teleostei</taxon>
        <taxon>Anguilliformes</taxon>
        <taxon>Synaphobranchidae</taxon>
        <taxon>Synaphobranchus</taxon>
    </lineage>
</organism>
<accession>A0A9Q1IBI4</accession>
<proteinExistence type="predicted"/>
<dbReference type="PANTHER" id="PTHR46880:SF5">
    <property type="entry name" value="DUF4371 DOMAIN-CONTAINING PROTEIN"/>
    <property type="match status" value="1"/>
</dbReference>
<dbReference type="Proteomes" id="UP001152622">
    <property type="component" value="Chromosome 23"/>
</dbReference>
<dbReference type="AlphaFoldDB" id="A0A9Q1IBI4"/>
<evidence type="ECO:0000313" key="1">
    <source>
        <dbReference type="EMBL" id="KAJ8333556.1"/>
    </source>
</evidence>
<dbReference type="OrthoDB" id="6159421at2759"/>
<evidence type="ECO:0000313" key="2">
    <source>
        <dbReference type="Proteomes" id="UP001152622"/>
    </source>
</evidence>
<protein>
    <recommendedName>
        <fullName evidence="3">Zinc finger protein 862</fullName>
    </recommendedName>
</protein>
<comment type="caution">
    <text evidence="1">The sequence shown here is derived from an EMBL/GenBank/DDBJ whole genome shotgun (WGS) entry which is preliminary data.</text>
</comment>
<gene>
    <name evidence="1" type="ORF">SKAU_G00415640</name>
</gene>
<dbReference type="EMBL" id="JAINUF010000023">
    <property type="protein sequence ID" value="KAJ8333556.1"/>
    <property type="molecule type" value="Genomic_DNA"/>
</dbReference>
<sequence>MCDETTDITTTKELVLLTRLVDSNGQAKSTFAKVIPLQDGTADTIAAALKTWLQEKNISIKKVMWFGSDGAAMMTGRKNGVAVLLQKENPLMTAIHCICHRLALAVGQAGERVPYIKNHFKPNLGELFRFFAYSACRMARLHQIQKLLDLAQNTLKEAEDTRWLSHDEACKSLYRNLPAVLMTLDNENKISATSTGLLIWLHKYNTLATLYLLCDLLPHLSSLSRCFEQEKIDLQQIDRNVKAKMAVVRSMREGMRPGSRLAKLQEDLAVMDAWRILNCPVMTQSGRGRCQSPCQTIMAWRKFSASLIILVQERE</sequence>
<reference evidence="1" key="1">
    <citation type="journal article" date="2023" name="Science">
        <title>Genome structures resolve the early diversification of teleost fishes.</title>
        <authorList>
            <person name="Parey E."/>
            <person name="Louis A."/>
            <person name="Montfort J."/>
            <person name="Bouchez O."/>
            <person name="Roques C."/>
            <person name="Iampietro C."/>
            <person name="Lluch J."/>
            <person name="Castinel A."/>
            <person name="Donnadieu C."/>
            <person name="Desvignes T."/>
            <person name="Floi Bucao C."/>
            <person name="Jouanno E."/>
            <person name="Wen M."/>
            <person name="Mejri S."/>
            <person name="Dirks R."/>
            <person name="Jansen H."/>
            <person name="Henkel C."/>
            <person name="Chen W.J."/>
            <person name="Zahm M."/>
            <person name="Cabau C."/>
            <person name="Klopp C."/>
            <person name="Thompson A.W."/>
            <person name="Robinson-Rechavi M."/>
            <person name="Braasch I."/>
            <person name="Lecointre G."/>
            <person name="Bobe J."/>
            <person name="Postlethwait J.H."/>
            <person name="Berthelot C."/>
            <person name="Roest Crollius H."/>
            <person name="Guiguen Y."/>
        </authorList>
    </citation>
    <scope>NUCLEOTIDE SEQUENCE</scope>
    <source>
        <strain evidence="1">WJC10195</strain>
    </source>
</reference>
<name>A0A9Q1IBI4_SYNKA</name>
<evidence type="ECO:0008006" key="3">
    <source>
        <dbReference type="Google" id="ProtNLM"/>
    </source>
</evidence>
<dbReference type="SUPFAM" id="SSF53098">
    <property type="entry name" value="Ribonuclease H-like"/>
    <property type="match status" value="1"/>
</dbReference>
<keyword evidence="2" id="KW-1185">Reference proteome</keyword>